<evidence type="ECO:0000256" key="9">
    <source>
        <dbReference type="HAMAP-Rule" id="MF_01014"/>
    </source>
</evidence>
<evidence type="ECO:0000256" key="11">
    <source>
        <dbReference type="RuleBase" id="RU003658"/>
    </source>
</evidence>
<evidence type="ECO:0000256" key="4">
    <source>
        <dbReference type="ARBA" id="ARBA00009667"/>
    </source>
</evidence>
<sequence length="248" mass="26972">MLIIPAIDLQAGSCVRLKQGEFDRVTRFDMDPVERAAFFARTGAQRLHIVDLDGAKLGSMQQLPLIRSMQDTGISVQAGGGIRTLEQAILCRDSGIKRLVIGSIAISNPELTAAIIEEIKPENIVLALDVRVEQNVPIPAIHGWQSSSNRTLWEVVSAYRQSGIREILCTDIACDGMMQGPNFSLYQEAVKRFPDINWQASGGIRSIEDIATLKASGVAGAILGLSLYKGTIDLAECLEKYSLEGDLC</sequence>
<comment type="pathway">
    <text evidence="3 9 11">Amino-acid biosynthesis; L-histidine biosynthesis; L-histidine from 5-phospho-alpha-D-ribose 1-diphosphate: step 4/9.</text>
</comment>
<keyword evidence="5 9" id="KW-0963">Cytoplasm</keyword>
<dbReference type="InterPro" id="IPR023016">
    <property type="entry name" value="HisA/PriA"/>
</dbReference>
<dbReference type="STRING" id="1122169.Lsha_1648"/>
<evidence type="ECO:0000256" key="2">
    <source>
        <dbReference type="ARBA" id="ARBA00004496"/>
    </source>
</evidence>
<dbReference type="EMBL" id="LNYW01000046">
    <property type="protein sequence ID" value="KTD59898.1"/>
    <property type="molecule type" value="Genomic_DNA"/>
</dbReference>
<evidence type="ECO:0000256" key="3">
    <source>
        <dbReference type="ARBA" id="ARBA00005133"/>
    </source>
</evidence>
<dbReference type="Proteomes" id="UP000054600">
    <property type="component" value="Unassembled WGS sequence"/>
</dbReference>
<dbReference type="Pfam" id="PF00977">
    <property type="entry name" value="His_biosynth"/>
    <property type="match status" value="1"/>
</dbReference>
<feature type="active site" description="Proton acceptor" evidence="9">
    <location>
        <position position="8"/>
    </location>
</feature>
<dbReference type="Gene3D" id="3.20.20.70">
    <property type="entry name" value="Aldolase class I"/>
    <property type="match status" value="1"/>
</dbReference>
<dbReference type="SUPFAM" id="SSF51366">
    <property type="entry name" value="Ribulose-phoshate binding barrel"/>
    <property type="match status" value="1"/>
</dbReference>
<dbReference type="PANTHER" id="PTHR43090">
    <property type="entry name" value="1-(5-PHOSPHORIBOSYL)-5-[(5-PHOSPHORIBOSYLAMINO)METHYLIDENEAMINO] IMIDAZOLE-4-CARBOXAMIDE ISOMERASE"/>
    <property type="match status" value="1"/>
</dbReference>
<evidence type="ECO:0000313" key="12">
    <source>
        <dbReference type="EMBL" id="KTD59898.1"/>
    </source>
</evidence>
<dbReference type="CDD" id="cd04732">
    <property type="entry name" value="HisA"/>
    <property type="match status" value="1"/>
</dbReference>
<feature type="active site" description="Proton donor" evidence="9">
    <location>
        <position position="129"/>
    </location>
</feature>
<evidence type="ECO:0000256" key="8">
    <source>
        <dbReference type="ARBA" id="ARBA00023235"/>
    </source>
</evidence>
<dbReference type="PANTHER" id="PTHR43090:SF2">
    <property type="entry name" value="1-(5-PHOSPHORIBOSYL)-5-[(5-PHOSPHORIBOSYLAMINO)METHYLIDENEAMINO] IMIDAZOLE-4-CARBOXAMIDE ISOMERASE"/>
    <property type="match status" value="1"/>
</dbReference>
<keyword evidence="13" id="KW-1185">Reference proteome</keyword>
<evidence type="ECO:0000313" key="13">
    <source>
        <dbReference type="Proteomes" id="UP000054600"/>
    </source>
</evidence>
<comment type="similarity">
    <text evidence="4 9 10">Belongs to the HisA/HisF family.</text>
</comment>
<accession>A0A0W0YSR8</accession>
<protein>
    <recommendedName>
        <fullName evidence="9 11">1-(5-phosphoribosyl)-5-[(5-phosphoribosylamino)methylideneamino] imidazole-4-carboxamide isomerase</fullName>
        <ecNumber evidence="9 11">5.3.1.16</ecNumber>
    </recommendedName>
    <alternativeName>
        <fullName evidence="9">Phosphoribosylformimino-5-aminoimidazole carboxamide ribotide isomerase</fullName>
    </alternativeName>
</protein>
<dbReference type="GO" id="GO:0000105">
    <property type="term" value="P:L-histidine biosynthetic process"/>
    <property type="evidence" value="ECO:0007669"/>
    <property type="project" value="UniProtKB-UniRule"/>
</dbReference>
<dbReference type="InterPro" id="IPR044524">
    <property type="entry name" value="Isoase_HisA-like"/>
</dbReference>
<keyword evidence="8 9" id="KW-0413">Isomerase</keyword>
<proteinExistence type="inferred from homology"/>
<dbReference type="eggNOG" id="COG0106">
    <property type="taxonomic scope" value="Bacteria"/>
</dbReference>
<evidence type="ECO:0000256" key="10">
    <source>
        <dbReference type="RuleBase" id="RU003657"/>
    </source>
</evidence>
<comment type="subcellular location">
    <subcellularLocation>
        <location evidence="2 9 11">Cytoplasm</location>
    </subcellularLocation>
</comment>
<dbReference type="EC" id="5.3.1.16" evidence="9 11"/>
<dbReference type="InterPro" id="IPR006063">
    <property type="entry name" value="HisA_bact_arch"/>
</dbReference>
<dbReference type="FunFam" id="3.20.20.70:FF:000009">
    <property type="entry name" value="1-(5-phosphoribosyl)-5-[(5-phosphoribosylamino)methylideneamino] imidazole-4-carboxamide isomerase"/>
    <property type="match status" value="1"/>
</dbReference>
<dbReference type="OrthoDB" id="9807749at2"/>
<dbReference type="InterPro" id="IPR013785">
    <property type="entry name" value="Aldolase_TIM"/>
</dbReference>
<dbReference type="GO" id="GO:0005737">
    <property type="term" value="C:cytoplasm"/>
    <property type="evidence" value="ECO:0007669"/>
    <property type="project" value="UniProtKB-SubCell"/>
</dbReference>
<keyword evidence="7 9" id="KW-0368">Histidine biosynthesis</keyword>
<reference evidence="12 13" key="1">
    <citation type="submission" date="2015-11" db="EMBL/GenBank/DDBJ databases">
        <title>Genomic analysis of 38 Legionella species identifies large and diverse effector repertoires.</title>
        <authorList>
            <person name="Burstein D."/>
            <person name="Amaro F."/>
            <person name="Zusman T."/>
            <person name="Lifshitz Z."/>
            <person name="Cohen O."/>
            <person name="Gilbert J.A."/>
            <person name="Pupko T."/>
            <person name="Shuman H.A."/>
            <person name="Segal G."/>
        </authorList>
    </citation>
    <scope>NUCLEOTIDE SEQUENCE [LARGE SCALE GENOMIC DNA]</scope>
    <source>
        <strain evidence="12 13">ATCC 49655</strain>
    </source>
</reference>
<name>A0A0W0YSR8_9GAMM</name>
<dbReference type="GO" id="GO:0003949">
    <property type="term" value="F:1-(5-phosphoribosyl)-5-[(5-phosphoribosylamino)methylideneamino]imidazole-4-carboxamide isomerase activity"/>
    <property type="evidence" value="ECO:0007669"/>
    <property type="project" value="UniProtKB-UniRule"/>
</dbReference>
<organism evidence="12 13">
    <name type="scientific">Legionella shakespearei DSM 23087</name>
    <dbReference type="NCBI Taxonomy" id="1122169"/>
    <lineage>
        <taxon>Bacteria</taxon>
        <taxon>Pseudomonadati</taxon>
        <taxon>Pseudomonadota</taxon>
        <taxon>Gammaproteobacteria</taxon>
        <taxon>Legionellales</taxon>
        <taxon>Legionellaceae</taxon>
        <taxon>Legionella</taxon>
    </lineage>
</organism>
<dbReference type="InterPro" id="IPR006062">
    <property type="entry name" value="His_biosynth"/>
</dbReference>
<dbReference type="RefSeq" id="WP_018577010.1">
    <property type="nucleotide sequence ID" value="NZ_KB892393.1"/>
</dbReference>
<evidence type="ECO:0000256" key="1">
    <source>
        <dbReference type="ARBA" id="ARBA00000901"/>
    </source>
</evidence>
<dbReference type="PATRIC" id="fig|1122169.6.peg.1896"/>
<dbReference type="GO" id="GO:0000162">
    <property type="term" value="P:L-tryptophan biosynthetic process"/>
    <property type="evidence" value="ECO:0007669"/>
    <property type="project" value="TreeGrafter"/>
</dbReference>
<dbReference type="InterPro" id="IPR011060">
    <property type="entry name" value="RibuloseP-bd_barrel"/>
</dbReference>
<evidence type="ECO:0000256" key="6">
    <source>
        <dbReference type="ARBA" id="ARBA00022605"/>
    </source>
</evidence>
<comment type="catalytic activity">
    <reaction evidence="1 9 11">
        <text>1-(5-phospho-beta-D-ribosyl)-5-[(5-phospho-beta-D-ribosylamino)methylideneamino]imidazole-4-carboxamide = 5-[(5-phospho-1-deoxy-D-ribulos-1-ylimino)methylamino]-1-(5-phospho-beta-D-ribosyl)imidazole-4-carboxamide</text>
        <dbReference type="Rhea" id="RHEA:15469"/>
        <dbReference type="ChEBI" id="CHEBI:58435"/>
        <dbReference type="ChEBI" id="CHEBI:58525"/>
        <dbReference type="EC" id="5.3.1.16"/>
    </reaction>
</comment>
<dbReference type="NCBIfam" id="TIGR00007">
    <property type="entry name" value="1-(5-phosphoribosyl)-5-[(5-phosphoribosylamino)methylideneamino]imidazole-4-carboxamide isomerase"/>
    <property type="match status" value="1"/>
</dbReference>
<dbReference type="UniPathway" id="UPA00031">
    <property type="reaction ID" value="UER00009"/>
</dbReference>
<keyword evidence="6 9" id="KW-0028">Amino-acid biosynthesis</keyword>
<evidence type="ECO:0000256" key="7">
    <source>
        <dbReference type="ARBA" id="ARBA00023102"/>
    </source>
</evidence>
<comment type="caution">
    <text evidence="12">The sequence shown here is derived from an EMBL/GenBank/DDBJ whole genome shotgun (WGS) entry which is preliminary data.</text>
</comment>
<dbReference type="HAMAP" id="MF_01014">
    <property type="entry name" value="HisA"/>
    <property type="match status" value="1"/>
</dbReference>
<gene>
    <name evidence="9 12" type="primary">hisA</name>
    <name evidence="12" type="ORF">Lsha_1648</name>
</gene>
<evidence type="ECO:0000256" key="5">
    <source>
        <dbReference type="ARBA" id="ARBA00022490"/>
    </source>
</evidence>
<dbReference type="AlphaFoldDB" id="A0A0W0YSR8"/>